<feature type="region of interest" description="Disordered" evidence="1">
    <location>
        <begin position="72"/>
        <end position="102"/>
    </location>
</feature>
<dbReference type="EMBL" id="MNAD01000545">
    <property type="protein sequence ID" value="OJT11986.1"/>
    <property type="molecule type" value="Genomic_DNA"/>
</dbReference>
<feature type="region of interest" description="Disordered" evidence="1">
    <location>
        <begin position="172"/>
        <end position="204"/>
    </location>
</feature>
<name>A0A1M2VWR4_TRAPU</name>
<evidence type="ECO:0000313" key="3">
    <source>
        <dbReference type="Proteomes" id="UP000184267"/>
    </source>
</evidence>
<accession>A0A1M2VWR4</accession>
<gene>
    <name evidence="2" type="ORF">TRAPUB_11459</name>
</gene>
<organism evidence="2 3">
    <name type="scientific">Trametes pubescens</name>
    <name type="common">White-rot fungus</name>
    <dbReference type="NCBI Taxonomy" id="154538"/>
    <lineage>
        <taxon>Eukaryota</taxon>
        <taxon>Fungi</taxon>
        <taxon>Dikarya</taxon>
        <taxon>Basidiomycota</taxon>
        <taxon>Agaricomycotina</taxon>
        <taxon>Agaricomycetes</taxon>
        <taxon>Polyporales</taxon>
        <taxon>Polyporaceae</taxon>
        <taxon>Trametes</taxon>
    </lineage>
</organism>
<feature type="region of interest" description="Disordered" evidence="1">
    <location>
        <begin position="229"/>
        <end position="259"/>
    </location>
</feature>
<keyword evidence="3" id="KW-1185">Reference proteome</keyword>
<proteinExistence type="predicted"/>
<sequence>MHSESQFRARWSAKRSLANAEFVLHADTKWEADLISRRLLRLALERSPESAEWNMCKDICIIVDLSDAYPHRMRQNPDTSDDESSVGDGDSSPVPSEDTGGAVWSPQALYGFTTALAVIPHAGRTHDTIASFTTPSEIEIAGNSMVEPAVNSPRAPGLPSVLQQADDTSLPPMPNGSSPTAAHCACSTTPGASSDGDRGDSGVSPMRSCTTIMATTSECDPRVPAIPAVSSSAAGEDITQAAESGEAQTPYASGPHSVDATTLQRENTDLRAALASQNVILSSQIAERSSQMAAVLARLDTTAGPSQLDDRPTLRRKSFPRNPKKKRTRCIVM</sequence>
<protein>
    <submittedName>
        <fullName evidence="2">Uncharacterized protein</fullName>
    </submittedName>
</protein>
<feature type="compositionally biased region" description="Polar residues" evidence="1">
    <location>
        <begin position="175"/>
        <end position="192"/>
    </location>
</feature>
<dbReference type="AlphaFoldDB" id="A0A1M2VWR4"/>
<reference evidence="2 3" key="1">
    <citation type="submission" date="2016-10" db="EMBL/GenBank/DDBJ databases">
        <title>Genome sequence of the basidiomycete white-rot fungus Trametes pubescens.</title>
        <authorList>
            <person name="Makela M.R."/>
            <person name="Granchi Z."/>
            <person name="Peng M."/>
            <person name="De Vries R.P."/>
            <person name="Grigoriev I."/>
            <person name="Riley R."/>
            <person name="Hilden K."/>
        </authorList>
    </citation>
    <scope>NUCLEOTIDE SEQUENCE [LARGE SCALE GENOMIC DNA]</scope>
    <source>
        <strain evidence="2 3">FBCC735</strain>
    </source>
</reference>
<comment type="caution">
    <text evidence="2">The sequence shown here is derived from an EMBL/GenBank/DDBJ whole genome shotgun (WGS) entry which is preliminary data.</text>
</comment>
<feature type="compositionally biased region" description="Low complexity" evidence="1">
    <location>
        <begin position="86"/>
        <end position="96"/>
    </location>
</feature>
<evidence type="ECO:0000313" key="2">
    <source>
        <dbReference type="EMBL" id="OJT11986.1"/>
    </source>
</evidence>
<dbReference type="Proteomes" id="UP000184267">
    <property type="component" value="Unassembled WGS sequence"/>
</dbReference>
<evidence type="ECO:0000256" key="1">
    <source>
        <dbReference type="SAM" id="MobiDB-lite"/>
    </source>
</evidence>